<evidence type="ECO:0000313" key="2">
    <source>
        <dbReference type="Proteomes" id="UP000006247"/>
    </source>
</evidence>
<gene>
    <name evidence="1" type="ORF">CORMATOL_02267</name>
</gene>
<accession>C0E5J0</accession>
<proteinExistence type="predicted"/>
<organism evidence="1 2">
    <name type="scientific">Corynebacterium matruchotii ATCC 33806</name>
    <dbReference type="NCBI Taxonomy" id="566549"/>
    <lineage>
        <taxon>Bacteria</taxon>
        <taxon>Bacillati</taxon>
        <taxon>Actinomycetota</taxon>
        <taxon>Actinomycetes</taxon>
        <taxon>Mycobacteriales</taxon>
        <taxon>Corynebacteriaceae</taxon>
        <taxon>Corynebacterium</taxon>
    </lineage>
</organism>
<name>C0E5J0_9CORY</name>
<dbReference type="HOGENOM" id="CLU_1764945_0_0_11"/>
<sequence>MRIVIMDFTKTGIPGFSVTDSFADVKRRLDIVREHNDFGFESVMGYLELDGNRYLMGVDQNEATLGIECVEVRGLFEGDTFEGIALGEMSAQEFAGELAKIGSTPIMEDYTIWCPDERVSFYVYEDVPSTICWWGKDLVEDEIKTIFSGKIEDLDPNVYHLYKAEE</sequence>
<reference evidence="1 2" key="1">
    <citation type="submission" date="2009-01" db="EMBL/GenBank/DDBJ databases">
        <authorList>
            <person name="Fulton L."/>
            <person name="Clifton S."/>
            <person name="Chinwalla A.T."/>
            <person name="Mitreva M."/>
            <person name="Sodergren E."/>
            <person name="Weinstock G."/>
            <person name="Clifton S."/>
            <person name="Dooling D.J."/>
            <person name="Fulton B."/>
            <person name="Minx P."/>
            <person name="Pepin K.H."/>
            <person name="Johnson M."/>
            <person name="Bhonagiri V."/>
            <person name="Nash W.E."/>
            <person name="Mardis E.R."/>
            <person name="Wilson R.K."/>
        </authorList>
    </citation>
    <scope>NUCLEOTIDE SEQUENCE [LARGE SCALE GENOMIC DNA]</scope>
    <source>
        <strain evidence="1 2">ATCC 33806</strain>
    </source>
</reference>
<dbReference type="Proteomes" id="UP000006247">
    <property type="component" value="Unassembled WGS sequence"/>
</dbReference>
<dbReference type="EMBL" id="ACEB01000034">
    <property type="protein sequence ID" value="EEG26208.1"/>
    <property type="molecule type" value="Genomic_DNA"/>
</dbReference>
<evidence type="ECO:0000313" key="1">
    <source>
        <dbReference type="EMBL" id="EEG26208.1"/>
    </source>
</evidence>
<comment type="caution">
    <text evidence="1">The sequence shown here is derived from an EMBL/GenBank/DDBJ whole genome shotgun (WGS) entry which is preliminary data.</text>
</comment>
<protein>
    <submittedName>
        <fullName evidence="1">Uncharacterized protein</fullName>
    </submittedName>
</protein>
<dbReference type="AlphaFoldDB" id="C0E5J0"/>